<sequence>MAGSGGAGVKAPEAPGTTVSVVEASGLRRLSAVGELRSPNGLPGSSKIRGWLCMKPPLPPHACYTQALPSCLPAGSPSVSCPGLRRLLF</sequence>
<accession>A0A1G5HQ67</accession>
<protein>
    <submittedName>
        <fullName evidence="1">Uncharacterized protein</fullName>
    </submittedName>
</protein>
<reference evidence="2" key="1">
    <citation type="submission" date="2016-10" db="EMBL/GenBank/DDBJ databases">
        <authorList>
            <person name="Varghese N."/>
            <person name="Submissions S."/>
        </authorList>
    </citation>
    <scope>NUCLEOTIDE SEQUENCE [LARGE SCALE GENOMIC DNA]</scope>
    <source>
        <strain evidence="2">CGMCC 1.7666</strain>
    </source>
</reference>
<dbReference type="Proteomes" id="UP000199569">
    <property type="component" value="Unassembled WGS sequence"/>
</dbReference>
<proteinExistence type="predicted"/>
<gene>
    <name evidence="1" type="ORF">SAMN02927923_01845</name>
</gene>
<dbReference type="EMBL" id="FMVJ01000005">
    <property type="protein sequence ID" value="SCY65569.1"/>
    <property type="molecule type" value="Genomic_DNA"/>
</dbReference>
<evidence type="ECO:0000313" key="2">
    <source>
        <dbReference type="Proteomes" id="UP000199569"/>
    </source>
</evidence>
<organism evidence="1 2">
    <name type="scientific">Microvirga guangxiensis</name>
    <dbReference type="NCBI Taxonomy" id="549386"/>
    <lineage>
        <taxon>Bacteria</taxon>
        <taxon>Pseudomonadati</taxon>
        <taxon>Pseudomonadota</taxon>
        <taxon>Alphaproteobacteria</taxon>
        <taxon>Hyphomicrobiales</taxon>
        <taxon>Methylobacteriaceae</taxon>
        <taxon>Microvirga</taxon>
    </lineage>
</organism>
<dbReference type="AlphaFoldDB" id="A0A1G5HQ67"/>
<name>A0A1G5HQ67_9HYPH</name>
<keyword evidence="2" id="KW-1185">Reference proteome</keyword>
<evidence type="ECO:0000313" key="1">
    <source>
        <dbReference type="EMBL" id="SCY65569.1"/>
    </source>
</evidence>